<evidence type="ECO:0000256" key="3">
    <source>
        <dbReference type="ARBA" id="ARBA00022771"/>
    </source>
</evidence>
<feature type="region of interest" description="Disordered" evidence="6">
    <location>
        <begin position="1"/>
        <end position="41"/>
    </location>
</feature>
<comment type="caution">
    <text evidence="8">The sequence shown here is derived from an EMBL/GenBank/DDBJ whole genome shotgun (WGS) entry which is preliminary data.</text>
</comment>
<organism evidence="8 9">
    <name type="scientific">Modicella reniformis</name>
    <dbReference type="NCBI Taxonomy" id="1440133"/>
    <lineage>
        <taxon>Eukaryota</taxon>
        <taxon>Fungi</taxon>
        <taxon>Fungi incertae sedis</taxon>
        <taxon>Mucoromycota</taxon>
        <taxon>Mortierellomycotina</taxon>
        <taxon>Mortierellomycetes</taxon>
        <taxon>Mortierellales</taxon>
        <taxon>Mortierellaceae</taxon>
        <taxon>Modicella</taxon>
    </lineage>
</organism>
<dbReference type="GO" id="GO:0000981">
    <property type="term" value="F:DNA-binding transcription factor activity, RNA polymerase II-specific"/>
    <property type="evidence" value="ECO:0007669"/>
    <property type="project" value="TreeGrafter"/>
</dbReference>
<evidence type="ECO:0000256" key="4">
    <source>
        <dbReference type="ARBA" id="ARBA00022833"/>
    </source>
</evidence>
<dbReference type="GO" id="GO:0031519">
    <property type="term" value="C:PcG protein complex"/>
    <property type="evidence" value="ECO:0007669"/>
    <property type="project" value="TreeGrafter"/>
</dbReference>
<dbReference type="EMBL" id="JAAAHW010010685">
    <property type="protein sequence ID" value="KAF9923595.1"/>
    <property type="molecule type" value="Genomic_DNA"/>
</dbReference>
<keyword evidence="2" id="KW-0677">Repeat</keyword>
<sequence length="530" mass="58134">MNTVQDKRESLGDRRMTISHPGSSISHPQYPPVPPAYNSVQPGSRASWAGYSSGYNDTEASYFKGGSIGGQDARDDYHHSPMHGSYHPTGNVDYRNSNHDEMYRDGSYSSEYLQQDSHNDYYGLRNPGVGVHGHCNGVQDPTSMMITTNKHRNNSISSNASQSSSSSLSQANKHPCKFPTCGWSFKRFEHLKRHMLVHTKERPFVCDFAGCDKSFSRSDNFSAHLRTHTKKAIHMRRFDHQMAMIDPIRTNFGNGPSPNMTSGPFSDVPGSAVEHKGLVGGAASVGAVDHTHHRHSIAGYPSFSAPRSPLQSQGDYSQGLSSGHMNQGSNSAGRPARNSYCCPSYEQPELKSSVSSSFSLPLAHHRHSPTGMHPLDSPTTDGLNSIVPKFNTIKLDLKAVPNNPDEAHLHNQSSQRSAPSSHRREYDDECGTNQSHQHHLSNGQNPYGPRYGSPDRIGASGIKSPSRPDSPALHGSYGGPTTAAEDRMHEREHDYDQQQQQGRQSSLTGYENSNSNSHSHPNGESPTLTP</sequence>
<evidence type="ECO:0000313" key="8">
    <source>
        <dbReference type="EMBL" id="KAF9923595.1"/>
    </source>
</evidence>
<accession>A0A9P6IIB1</accession>
<feature type="domain" description="C2H2-type" evidence="7">
    <location>
        <begin position="204"/>
        <end position="233"/>
    </location>
</feature>
<feature type="compositionally biased region" description="Low complexity" evidence="6">
    <location>
        <begin position="511"/>
        <end position="530"/>
    </location>
</feature>
<dbReference type="Gene3D" id="3.30.160.60">
    <property type="entry name" value="Classic Zinc Finger"/>
    <property type="match status" value="2"/>
</dbReference>
<evidence type="ECO:0000256" key="5">
    <source>
        <dbReference type="PROSITE-ProRule" id="PRU00042"/>
    </source>
</evidence>
<evidence type="ECO:0000256" key="1">
    <source>
        <dbReference type="ARBA" id="ARBA00022723"/>
    </source>
</evidence>
<feature type="region of interest" description="Disordered" evidence="6">
    <location>
        <begin position="361"/>
        <end position="383"/>
    </location>
</feature>
<dbReference type="PANTHER" id="PTHR14003:SF19">
    <property type="entry name" value="YY2 TRANSCRIPTION FACTOR"/>
    <property type="match status" value="1"/>
</dbReference>
<dbReference type="InterPro" id="IPR036236">
    <property type="entry name" value="Znf_C2H2_sf"/>
</dbReference>
<feature type="region of interest" description="Disordered" evidence="6">
    <location>
        <begin position="297"/>
        <end position="340"/>
    </location>
</feature>
<dbReference type="PROSITE" id="PS00028">
    <property type="entry name" value="ZINC_FINGER_C2H2_1"/>
    <property type="match status" value="2"/>
</dbReference>
<dbReference type="FunFam" id="3.30.160.60:FF:000125">
    <property type="entry name" value="Putative zinc finger protein 143"/>
    <property type="match status" value="1"/>
</dbReference>
<feature type="region of interest" description="Disordered" evidence="6">
    <location>
        <begin position="72"/>
        <end position="95"/>
    </location>
</feature>
<dbReference type="GO" id="GO:0000978">
    <property type="term" value="F:RNA polymerase II cis-regulatory region sequence-specific DNA binding"/>
    <property type="evidence" value="ECO:0007669"/>
    <property type="project" value="TreeGrafter"/>
</dbReference>
<dbReference type="GO" id="GO:0008270">
    <property type="term" value="F:zinc ion binding"/>
    <property type="evidence" value="ECO:0007669"/>
    <property type="project" value="UniProtKB-KW"/>
</dbReference>
<dbReference type="SUPFAM" id="SSF57667">
    <property type="entry name" value="beta-beta-alpha zinc fingers"/>
    <property type="match status" value="1"/>
</dbReference>
<keyword evidence="3 5" id="KW-0863">Zinc-finger</keyword>
<feature type="compositionally biased region" description="Polar residues" evidence="6">
    <location>
        <begin position="309"/>
        <end position="332"/>
    </location>
</feature>
<keyword evidence="9" id="KW-1185">Reference proteome</keyword>
<proteinExistence type="predicted"/>
<dbReference type="GO" id="GO:0000785">
    <property type="term" value="C:chromatin"/>
    <property type="evidence" value="ECO:0007669"/>
    <property type="project" value="TreeGrafter"/>
</dbReference>
<dbReference type="AlphaFoldDB" id="A0A9P6IIB1"/>
<dbReference type="SMART" id="SM00355">
    <property type="entry name" value="ZnF_C2H2"/>
    <property type="match status" value="2"/>
</dbReference>
<feature type="region of interest" description="Disordered" evidence="6">
    <location>
        <begin position="401"/>
        <end position="530"/>
    </location>
</feature>
<dbReference type="Pfam" id="PF00096">
    <property type="entry name" value="zf-C2H2"/>
    <property type="match status" value="2"/>
</dbReference>
<evidence type="ECO:0000259" key="7">
    <source>
        <dbReference type="PROSITE" id="PS50157"/>
    </source>
</evidence>
<feature type="compositionally biased region" description="Polar residues" evidence="6">
    <location>
        <begin position="410"/>
        <end position="420"/>
    </location>
</feature>
<feature type="domain" description="C2H2-type" evidence="7">
    <location>
        <begin position="174"/>
        <end position="203"/>
    </location>
</feature>
<feature type="compositionally biased region" description="Basic and acidic residues" evidence="6">
    <location>
        <begin position="484"/>
        <end position="496"/>
    </location>
</feature>
<gene>
    <name evidence="8" type="ORF">BGZ65_008790</name>
</gene>
<keyword evidence="4" id="KW-0862">Zinc</keyword>
<evidence type="ECO:0000256" key="2">
    <source>
        <dbReference type="ARBA" id="ARBA00022737"/>
    </source>
</evidence>
<dbReference type="GO" id="GO:0005667">
    <property type="term" value="C:transcription regulator complex"/>
    <property type="evidence" value="ECO:0007669"/>
    <property type="project" value="TreeGrafter"/>
</dbReference>
<feature type="compositionally biased region" description="Basic and acidic residues" evidence="6">
    <location>
        <begin position="1"/>
        <end position="16"/>
    </location>
</feature>
<feature type="compositionally biased region" description="Polar residues" evidence="6">
    <location>
        <begin position="431"/>
        <end position="445"/>
    </location>
</feature>
<feature type="non-terminal residue" evidence="8">
    <location>
        <position position="530"/>
    </location>
</feature>
<dbReference type="PROSITE" id="PS50157">
    <property type="entry name" value="ZINC_FINGER_C2H2_2"/>
    <property type="match status" value="2"/>
</dbReference>
<dbReference type="PANTHER" id="PTHR14003">
    <property type="entry name" value="TRANSCRIPTIONAL REPRESSOR PROTEIN YY"/>
    <property type="match status" value="1"/>
</dbReference>
<keyword evidence="1" id="KW-0479">Metal-binding</keyword>
<protein>
    <recommendedName>
        <fullName evidence="7">C2H2-type domain-containing protein</fullName>
    </recommendedName>
</protein>
<dbReference type="Proteomes" id="UP000749646">
    <property type="component" value="Unassembled WGS sequence"/>
</dbReference>
<name>A0A9P6IIB1_9FUNG</name>
<evidence type="ECO:0000313" key="9">
    <source>
        <dbReference type="Proteomes" id="UP000749646"/>
    </source>
</evidence>
<evidence type="ECO:0000256" key="6">
    <source>
        <dbReference type="SAM" id="MobiDB-lite"/>
    </source>
</evidence>
<dbReference type="InterPro" id="IPR013087">
    <property type="entry name" value="Znf_C2H2_type"/>
</dbReference>
<dbReference type="OrthoDB" id="6365676at2759"/>
<reference evidence="8" key="1">
    <citation type="journal article" date="2020" name="Fungal Divers.">
        <title>Resolving the Mortierellaceae phylogeny through synthesis of multi-gene phylogenetics and phylogenomics.</title>
        <authorList>
            <person name="Vandepol N."/>
            <person name="Liber J."/>
            <person name="Desiro A."/>
            <person name="Na H."/>
            <person name="Kennedy M."/>
            <person name="Barry K."/>
            <person name="Grigoriev I.V."/>
            <person name="Miller A.N."/>
            <person name="O'Donnell K."/>
            <person name="Stajich J.E."/>
            <person name="Bonito G."/>
        </authorList>
    </citation>
    <scope>NUCLEOTIDE SEQUENCE</scope>
    <source>
        <strain evidence="8">MES-2147</strain>
    </source>
</reference>